<evidence type="ECO:0000313" key="2">
    <source>
        <dbReference type="Proteomes" id="UP000789920"/>
    </source>
</evidence>
<comment type="caution">
    <text evidence="1">The sequence shown here is derived from an EMBL/GenBank/DDBJ whole genome shotgun (WGS) entry which is preliminary data.</text>
</comment>
<dbReference type="Proteomes" id="UP000789920">
    <property type="component" value="Unassembled WGS sequence"/>
</dbReference>
<accession>A0ACA9S2Q9</accession>
<feature type="non-terminal residue" evidence="1">
    <location>
        <position position="1"/>
    </location>
</feature>
<feature type="non-terminal residue" evidence="1">
    <location>
        <position position="161"/>
    </location>
</feature>
<dbReference type="EMBL" id="CAJVQC010085869">
    <property type="protein sequence ID" value="CAG8822174.1"/>
    <property type="molecule type" value="Genomic_DNA"/>
</dbReference>
<organism evidence="1 2">
    <name type="scientific">Racocetra persica</name>
    <dbReference type="NCBI Taxonomy" id="160502"/>
    <lineage>
        <taxon>Eukaryota</taxon>
        <taxon>Fungi</taxon>
        <taxon>Fungi incertae sedis</taxon>
        <taxon>Mucoromycota</taxon>
        <taxon>Glomeromycotina</taxon>
        <taxon>Glomeromycetes</taxon>
        <taxon>Diversisporales</taxon>
        <taxon>Gigasporaceae</taxon>
        <taxon>Racocetra</taxon>
    </lineage>
</organism>
<reference evidence="1" key="1">
    <citation type="submission" date="2021-06" db="EMBL/GenBank/DDBJ databases">
        <authorList>
            <person name="Kallberg Y."/>
            <person name="Tangrot J."/>
            <person name="Rosling A."/>
        </authorList>
    </citation>
    <scope>NUCLEOTIDE SEQUENCE</scope>
    <source>
        <strain evidence="1">MA461A</strain>
    </source>
</reference>
<protein>
    <submittedName>
        <fullName evidence="1">36338_t:CDS:1</fullName>
    </submittedName>
</protein>
<name>A0ACA9S2Q9_9GLOM</name>
<keyword evidence="2" id="KW-1185">Reference proteome</keyword>
<gene>
    <name evidence="1" type="ORF">RPERSI_LOCUS25742</name>
</gene>
<proteinExistence type="predicted"/>
<evidence type="ECO:0000313" key="1">
    <source>
        <dbReference type="EMBL" id="CAG8822174.1"/>
    </source>
</evidence>
<sequence>NKCTGELYRINGINEKAKEVKEEILEFKNEIKIWVQRKSQLEAAKTNVNSIYSSDDPPKDQDYKYYQEKYAIAHEYISGWSNCIDDIQDCQIKCDELERLFDESIQKHKDIMTKTLDQLTNLNLSDGNLYSYFYKCFKPFICCSFGFFSNNLGVKGLDIIY</sequence>